<accession>A0A9W8VLB7</accession>
<dbReference type="Gene3D" id="1.10.3730.10">
    <property type="entry name" value="ProC C-terminal domain-like"/>
    <property type="match status" value="1"/>
</dbReference>
<dbReference type="InterPro" id="IPR029036">
    <property type="entry name" value="P5CR_dimer"/>
</dbReference>
<name>A0A9W8VLB7_9HYPO</name>
<dbReference type="PANTHER" id="PTHR11645:SF21">
    <property type="entry name" value="HYPOTHETICAL PYRROLINE-5-CARBOXYLATE REDUCTASE (EUROFUNG)"/>
    <property type="match status" value="1"/>
</dbReference>
<sequence>MAAKVLEDPDIREALRGKFVISMLAGIDVATLRELIVGSAEDDNGLTTYVAKAIPNIAARYRQSITVLEESTPALPEEKRELLQWIFDQVGKTKFLPTNLINLGTVLNTAFLSTLSIPLEGLLDGSVAEGLKRKDAFEMAAQGVRGFAAMLENGLHPAVMREDISSPRGCTIQTLLTVEKAATRATFAQALINGINHLEKPTKG</sequence>
<dbReference type="AlphaFoldDB" id="A0A9W8VLB7"/>
<feature type="domain" description="Pyrroline-5-carboxylate reductase dimerisation" evidence="1">
    <location>
        <begin position="102"/>
        <end position="196"/>
    </location>
</feature>
<dbReference type="PANTHER" id="PTHR11645">
    <property type="entry name" value="PYRROLINE-5-CARBOXYLATE REDUCTASE"/>
    <property type="match status" value="1"/>
</dbReference>
<dbReference type="GO" id="GO:0055129">
    <property type="term" value="P:L-proline biosynthetic process"/>
    <property type="evidence" value="ECO:0007669"/>
    <property type="project" value="TreeGrafter"/>
</dbReference>
<dbReference type="SUPFAM" id="SSF48179">
    <property type="entry name" value="6-phosphogluconate dehydrogenase C-terminal domain-like"/>
    <property type="match status" value="1"/>
</dbReference>
<dbReference type="Pfam" id="PF14748">
    <property type="entry name" value="P5CR_dimer"/>
    <property type="match status" value="1"/>
</dbReference>
<dbReference type="OrthoDB" id="10263291at2759"/>
<evidence type="ECO:0000313" key="2">
    <source>
        <dbReference type="EMBL" id="KAJ4269871.1"/>
    </source>
</evidence>
<comment type="caution">
    <text evidence="2">The sequence shown here is derived from an EMBL/GenBank/DDBJ whole genome shotgun (WGS) entry which is preliminary data.</text>
</comment>
<dbReference type="InterPro" id="IPR008927">
    <property type="entry name" value="6-PGluconate_DH-like_C_sf"/>
</dbReference>
<protein>
    <recommendedName>
        <fullName evidence="1">Pyrroline-5-carboxylate reductase dimerisation domain-containing protein</fullName>
    </recommendedName>
</protein>
<reference evidence="2" key="1">
    <citation type="submission" date="2022-09" db="EMBL/GenBank/DDBJ databases">
        <title>Fusarium specimens isolated from Avocado Roots.</title>
        <authorList>
            <person name="Stajich J."/>
            <person name="Roper C."/>
            <person name="Heimlech-Rivalta G."/>
        </authorList>
    </citation>
    <scope>NUCLEOTIDE SEQUENCE</scope>
    <source>
        <strain evidence="2">CF00136</strain>
    </source>
</reference>
<gene>
    <name evidence="2" type="ORF">NW762_001540</name>
</gene>
<dbReference type="Gene3D" id="3.40.50.720">
    <property type="entry name" value="NAD(P)-binding Rossmann-like Domain"/>
    <property type="match status" value="1"/>
</dbReference>
<evidence type="ECO:0000259" key="1">
    <source>
        <dbReference type="Pfam" id="PF14748"/>
    </source>
</evidence>
<dbReference type="GO" id="GO:0004735">
    <property type="term" value="F:pyrroline-5-carboxylate reductase activity"/>
    <property type="evidence" value="ECO:0007669"/>
    <property type="project" value="TreeGrafter"/>
</dbReference>
<organism evidence="2 3">
    <name type="scientific">Fusarium torreyae</name>
    <dbReference type="NCBI Taxonomy" id="1237075"/>
    <lineage>
        <taxon>Eukaryota</taxon>
        <taxon>Fungi</taxon>
        <taxon>Dikarya</taxon>
        <taxon>Ascomycota</taxon>
        <taxon>Pezizomycotina</taxon>
        <taxon>Sordariomycetes</taxon>
        <taxon>Hypocreomycetidae</taxon>
        <taxon>Hypocreales</taxon>
        <taxon>Nectriaceae</taxon>
        <taxon>Fusarium</taxon>
    </lineage>
</organism>
<keyword evidence="3" id="KW-1185">Reference proteome</keyword>
<dbReference type="Proteomes" id="UP001152049">
    <property type="component" value="Unassembled WGS sequence"/>
</dbReference>
<proteinExistence type="predicted"/>
<dbReference type="EMBL" id="JAOQAZ010000002">
    <property type="protein sequence ID" value="KAJ4269871.1"/>
    <property type="molecule type" value="Genomic_DNA"/>
</dbReference>
<evidence type="ECO:0000313" key="3">
    <source>
        <dbReference type="Proteomes" id="UP001152049"/>
    </source>
</evidence>